<dbReference type="RefSeq" id="WP_012186573.1">
    <property type="nucleotide sequence ID" value="NC_009954.1"/>
</dbReference>
<dbReference type="GeneID" id="5709198"/>
<dbReference type="GO" id="GO:0001731">
    <property type="term" value="P:formation of translation preinitiation complex"/>
    <property type="evidence" value="ECO:0007669"/>
    <property type="project" value="TreeGrafter"/>
</dbReference>
<dbReference type="EMBL" id="CP000852">
    <property type="protein sequence ID" value="ABW02354.1"/>
    <property type="molecule type" value="Genomic_DNA"/>
</dbReference>
<accession>A8M9D5</accession>
<keyword evidence="5" id="KW-0648">Protein biosynthesis</keyword>
<sequence>MQEYTYPDSIVITAGHVDHGKTTVVQALSSEWVARHSEEIKRAMTIKLGYTNVDLYECGGEYPIVPIGLIKDGKCPDGSEARFVRRISILDAPGHEVLLSTMISGISFVDGALMVIDASMQAPQPQTEEHFIALTIMGTKSLVIAQNKVDLVNRDKAIENYMQIRGFIKGTWAEGAPIIPISALHRVNIDALASTLNNVIKPKAIDLSKPPIMYVLRSFNVNKPGTPPSKLMGGVIGGTLLQGRIRVNDEVEIRPGLKLGDKYMPIRTKVVSIAIGNQLIEEARPGGLVGIGTLLDPALTKADALVGSVVGEPGKLAPVYGSIDIEYHSISRKGIDSSLKVGEPVMVIIGSASVMGIVRSFKGDSASIDLRRGVCTQEGAKLVVIKQVTGRWRIVGWGKLKGGRVLLD</sequence>
<dbReference type="Gene3D" id="2.40.30.10">
    <property type="entry name" value="Translation factors"/>
    <property type="match status" value="2"/>
</dbReference>
<reference evidence="9 10" key="1">
    <citation type="submission" date="2007-10" db="EMBL/GenBank/DDBJ databases">
        <title>Complete sequence of Caldivirga maquilingensis IC-167.</title>
        <authorList>
            <consortium name="US DOE Joint Genome Institute"/>
            <person name="Copeland A."/>
            <person name="Lucas S."/>
            <person name="Lapidus A."/>
            <person name="Barry K."/>
            <person name="Glavina del Rio T."/>
            <person name="Dalin E."/>
            <person name="Tice H."/>
            <person name="Pitluck S."/>
            <person name="Saunders E."/>
            <person name="Brettin T."/>
            <person name="Bruce D."/>
            <person name="Detter J.C."/>
            <person name="Han C."/>
            <person name="Schmutz J."/>
            <person name="Larimer F."/>
            <person name="Land M."/>
            <person name="Hauser L."/>
            <person name="Kyrpides N."/>
            <person name="Ivanova N."/>
            <person name="Biddle J.F."/>
            <person name="Zhang Z."/>
            <person name="Fitz-Gibbon S.T."/>
            <person name="Lowe T.M."/>
            <person name="Saltikov C."/>
            <person name="House C.H."/>
            <person name="Richardson P."/>
        </authorList>
    </citation>
    <scope>NUCLEOTIDE SEQUENCE [LARGE SCALE GENOMIC DNA]</scope>
    <source>
        <strain evidence="10">ATCC 700844 / DSM 13496 / JCM 10307 / IC-167</strain>
    </source>
</reference>
<dbReference type="CDD" id="cd03688">
    <property type="entry name" value="eIF2_gamma_II"/>
    <property type="match status" value="1"/>
</dbReference>
<dbReference type="InterPro" id="IPR044127">
    <property type="entry name" value="eIF2g_dom_2"/>
</dbReference>
<evidence type="ECO:0000256" key="1">
    <source>
        <dbReference type="ARBA" id="ARBA00011986"/>
    </source>
</evidence>
<keyword evidence="10" id="KW-1185">Reference proteome</keyword>
<dbReference type="Pfam" id="PF09173">
    <property type="entry name" value="eIF2_C"/>
    <property type="match status" value="1"/>
</dbReference>
<keyword evidence="4" id="KW-0378">Hydrolase</keyword>
<dbReference type="Pfam" id="PF00009">
    <property type="entry name" value="GTP_EFTU"/>
    <property type="match status" value="1"/>
</dbReference>
<evidence type="ECO:0000256" key="5">
    <source>
        <dbReference type="ARBA" id="ARBA00022917"/>
    </source>
</evidence>
<evidence type="ECO:0000256" key="6">
    <source>
        <dbReference type="ARBA" id="ARBA00023134"/>
    </source>
</evidence>
<dbReference type="PANTHER" id="PTHR42854">
    <property type="entry name" value="EUKARYOTIC TRANSLATION INITIATION FACTOR 2 SUBUNIT 3 FAMILY MEMBER"/>
    <property type="match status" value="1"/>
</dbReference>
<dbReference type="KEGG" id="cma:Cmaq_1531"/>
<dbReference type="STRING" id="397948.Cmaq_1531"/>
<dbReference type="NCBIfam" id="NF003077">
    <property type="entry name" value="PRK04000.1"/>
    <property type="match status" value="1"/>
</dbReference>
<organism evidence="9 10">
    <name type="scientific">Caldivirga maquilingensis (strain ATCC 700844 / DSM 13496 / JCM 10307 / IC-167)</name>
    <dbReference type="NCBI Taxonomy" id="397948"/>
    <lineage>
        <taxon>Archaea</taxon>
        <taxon>Thermoproteota</taxon>
        <taxon>Thermoprotei</taxon>
        <taxon>Thermoproteales</taxon>
        <taxon>Thermoproteaceae</taxon>
        <taxon>Caldivirga</taxon>
    </lineage>
</organism>
<feature type="domain" description="Tr-type G" evidence="8">
    <location>
        <begin position="6"/>
        <end position="203"/>
    </location>
</feature>
<evidence type="ECO:0000259" key="8">
    <source>
        <dbReference type="PROSITE" id="PS51722"/>
    </source>
</evidence>
<evidence type="ECO:0000256" key="4">
    <source>
        <dbReference type="ARBA" id="ARBA00022801"/>
    </source>
</evidence>
<dbReference type="InterPro" id="IPR027417">
    <property type="entry name" value="P-loop_NTPase"/>
</dbReference>
<evidence type="ECO:0000256" key="3">
    <source>
        <dbReference type="ARBA" id="ARBA00022741"/>
    </source>
</evidence>
<dbReference type="InterPro" id="IPR004161">
    <property type="entry name" value="EFTu-like_2"/>
</dbReference>
<dbReference type="Proteomes" id="UP000001137">
    <property type="component" value="Chromosome"/>
</dbReference>
<dbReference type="InterPro" id="IPR009000">
    <property type="entry name" value="Transl_B-barrel_sf"/>
</dbReference>
<protein>
    <recommendedName>
        <fullName evidence="1">protein-synthesizing GTPase</fullName>
        <ecNumber evidence="1">3.6.5.3</ecNumber>
    </recommendedName>
</protein>
<dbReference type="AlphaFoldDB" id="A8M9D5"/>
<gene>
    <name evidence="9" type="ordered locus">Cmaq_1531</name>
</gene>
<keyword evidence="6" id="KW-0342">GTP-binding</keyword>
<dbReference type="Gene3D" id="3.40.50.300">
    <property type="entry name" value="P-loop containing nucleotide triphosphate hydrolases"/>
    <property type="match status" value="1"/>
</dbReference>
<dbReference type="eggNOG" id="arCOG01563">
    <property type="taxonomic scope" value="Archaea"/>
</dbReference>
<dbReference type="InterPro" id="IPR050543">
    <property type="entry name" value="eIF2G"/>
</dbReference>
<dbReference type="InterPro" id="IPR009001">
    <property type="entry name" value="Transl_elong_EF1A/Init_IF2_C"/>
</dbReference>
<evidence type="ECO:0000256" key="2">
    <source>
        <dbReference type="ARBA" id="ARBA00022540"/>
    </source>
</evidence>
<dbReference type="SUPFAM" id="SSF50447">
    <property type="entry name" value="Translation proteins"/>
    <property type="match status" value="1"/>
</dbReference>
<dbReference type="InterPro" id="IPR000795">
    <property type="entry name" value="T_Tr_GTP-bd_dom"/>
</dbReference>
<evidence type="ECO:0000313" key="10">
    <source>
        <dbReference type="Proteomes" id="UP000001137"/>
    </source>
</evidence>
<dbReference type="GO" id="GO:0005525">
    <property type="term" value="F:GTP binding"/>
    <property type="evidence" value="ECO:0007669"/>
    <property type="project" value="UniProtKB-KW"/>
</dbReference>
<dbReference type="HOGENOM" id="CLU_027154_0_1_2"/>
<dbReference type="GO" id="GO:0003924">
    <property type="term" value="F:GTPase activity"/>
    <property type="evidence" value="ECO:0007669"/>
    <property type="project" value="InterPro"/>
</dbReference>
<dbReference type="PROSITE" id="PS51722">
    <property type="entry name" value="G_TR_2"/>
    <property type="match status" value="1"/>
</dbReference>
<dbReference type="SUPFAM" id="SSF52540">
    <property type="entry name" value="P-loop containing nucleoside triphosphate hydrolases"/>
    <property type="match status" value="1"/>
</dbReference>
<keyword evidence="3" id="KW-0547">Nucleotide-binding</keyword>
<keyword evidence="2" id="KW-0396">Initiation factor</keyword>
<proteinExistence type="predicted"/>
<evidence type="ECO:0000256" key="7">
    <source>
        <dbReference type="ARBA" id="ARBA00048107"/>
    </source>
</evidence>
<dbReference type="Pfam" id="PF03144">
    <property type="entry name" value="GTP_EFTU_D2"/>
    <property type="match status" value="1"/>
</dbReference>
<dbReference type="PANTHER" id="PTHR42854:SF3">
    <property type="entry name" value="EUKARYOTIC TRANSLATION INITIATION FACTOR 2 SUBUNIT 3-RELATED"/>
    <property type="match status" value="1"/>
</dbReference>
<evidence type="ECO:0000313" key="9">
    <source>
        <dbReference type="EMBL" id="ABW02354.1"/>
    </source>
</evidence>
<dbReference type="GO" id="GO:0005829">
    <property type="term" value="C:cytosol"/>
    <property type="evidence" value="ECO:0007669"/>
    <property type="project" value="TreeGrafter"/>
</dbReference>
<dbReference type="EC" id="3.6.5.3" evidence="1"/>
<dbReference type="FunFam" id="2.40.30.10:FF:000009">
    <property type="entry name" value="Eukaryotic translation initiation factor 2 subunit gamma"/>
    <property type="match status" value="1"/>
</dbReference>
<dbReference type="GO" id="GO:0000049">
    <property type="term" value="F:tRNA binding"/>
    <property type="evidence" value="ECO:0007669"/>
    <property type="project" value="InterPro"/>
</dbReference>
<dbReference type="PRINTS" id="PR00315">
    <property type="entry name" value="ELONGATNFCT"/>
</dbReference>
<dbReference type="SUPFAM" id="SSF50465">
    <property type="entry name" value="EF-Tu/eEF-1alpha/eIF2-gamma C-terminal domain"/>
    <property type="match status" value="1"/>
</dbReference>
<dbReference type="InterPro" id="IPR015256">
    <property type="entry name" value="eIF2g_C"/>
</dbReference>
<name>A8M9D5_CALMQ</name>
<dbReference type="GO" id="GO:0003743">
    <property type="term" value="F:translation initiation factor activity"/>
    <property type="evidence" value="ECO:0007669"/>
    <property type="project" value="UniProtKB-KW"/>
</dbReference>
<dbReference type="OrthoDB" id="7798at2157"/>
<comment type="catalytic activity">
    <reaction evidence="7">
        <text>GTP + H2O = GDP + phosphate + H(+)</text>
        <dbReference type="Rhea" id="RHEA:19669"/>
        <dbReference type="ChEBI" id="CHEBI:15377"/>
        <dbReference type="ChEBI" id="CHEBI:15378"/>
        <dbReference type="ChEBI" id="CHEBI:37565"/>
        <dbReference type="ChEBI" id="CHEBI:43474"/>
        <dbReference type="ChEBI" id="CHEBI:58189"/>
        <dbReference type="EC" id="3.6.5.3"/>
    </reaction>
</comment>